<keyword evidence="6" id="KW-1185">Reference proteome</keyword>
<comment type="caution">
    <text evidence="5">The sequence shown here is derived from an EMBL/GenBank/DDBJ whole genome shotgun (WGS) entry which is preliminary data.</text>
</comment>
<evidence type="ECO:0000256" key="3">
    <source>
        <dbReference type="SAM" id="MobiDB-lite"/>
    </source>
</evidence>
<dbReference type="InterPro" id="IPR001789">
    <property type="entry name" value="Sig_transdc_resp-reg_receiver"/>
</dbReference>
<feature type="region of interest" description="Disordered" evidence="3">
    <location>
        <begin position="464"/>
        <end position="511"/>
    </location>
</feature>
<dbReference type="Pfam" id="PF00072">
    <property type="entry name" value="Response_reg"/>
    <property type="match status" value="1"/>
</dbReference>
<dbReference type="InterPro" id="IPR027417">
    <property type="entry name" value="P-loop_NTPase"/>
</dbReference>
<accession>A0ABW1FJD3</accession>
<feature type="domain" description="Response regulatory" evidence="4">
    <location>
        <begin position="554"/>
        <end position="671"/>
    </location>
</feature>
<dbReference type="InterPro" id="IPR011006">
    <property type="entry name" value="CheY-like_superfamily"/>
</dbReference>
<evidence type="ECO:0000313" key="6">
    <source>
        <dbReference type="Proteomes" id="UP001596241"/>
    </source>
</evidence>
<dbReference type="Proteomes" id="UP001596241">
    <property type="component" value="Unassembled WGS sequence"/>
</dbReference>
<dbReference type="PANTHER" id="PTHR44591">
    <property type="entry name" value="STRESS RESPONSE REGULATOR PROTEIN 1"/>
    <property type="match status" value="1"/>
</dbReference>
<organism evidence="5 6">
    <name type="scientific">Streptomyces ramulosus</name>
    <dbReference type="NCBI Taxonomy" id="47762"/>
    <lineage>
        <taxon>Bacteria</taxon>
        <taxon>Bacillati</taxon>
        <taxon>Actinomycetota</taxon>
        <taxon>Actinomycetes</taxon>
        <taxon>Kitasatosporales</taxon>
        <taxon>Streptomycetaceae</taxon>
        <taxon>Streptomyces</taxon>
    </lineage>
</organism>
<evidence type="ECO:0000313" key="5">
    <source>
        <dbReference type="EMBL" id="MFC5893623.1"/>
    </source>
</evidence>
<dbReference type="CDD" id="cd00156">
    <property type="entry name" value="REC"/>
    <property type="match status" value="1"/>
</dbReference>
<dbReference type="InterPro" id="IPR011646">
    <property type="entry name" value="KAP_P-loop"/>
</dbReference>
<evidence type="ECO:0000256" key="1">
    <source>
        <dbReference type="ARBA" id="ARBA00022553"/>
    </source>
</evidence>
<sequence length="826" mass="89977">MLSDEPVTEAGGDLLGAQAAARRLAGLLVASRPATPFTLAVDAGWGMGKSSLMRLVDAELTAQPEVHTVWYNAWTSTGADALEGLIKSVLMRFDRRVLRRGLARATEQRALLRVVRAVTTVAAGPLGVSGLVDELWKNLSVNSQARNEMRTAIGELVGEWAQNAGELRRMLVVFIDDLDRCSEETVLAVCEAVKVYLDVPGLAFVVGCDRSAMGPNGLLRDLSPAGSAFMEKIFQTSYRIPAPDGRGVEEYIRWCARTAGVAPLVDDALVKLLAQRSARNPRRIKRLVNGFVLEATLNPVWRDFGPDAVLRTLLLQYFYPDFYRMMTGPSGTVDGDVVAEFRTYRAVRRTLLTPRGAVSEEETAQAAEFVGRYDLVLPAGPDAPGPETLAELERQLPREFPELVLNSGFTSLIDELVDLDDAARLLLRLREGPVLSGDGPSRMSAAWEPLREVLGGMPDGLDADGSPLAWAMTSPQGGSLPGAAPERDASPEPSAGPERDDGSVGAGFPGGPVRVRQSLVAGSFDPASVRLGESWMDVSHLRAQYRQPLPVRLDVLWVDDQPERKGEVMEMLLNMGARVRHVASSREAVGALRVRKPDLLISDISRGHDHSSGFVMVERFRSRQLYDGPVIFYTIRQSPEREDRAASLGARITNQEEELRAMVREVAEELAEAPAQEPRLPGPLPEQRSDGASDADLAVLWLDDAPETLSSLVARVRRPGVDVQVVTTEAEVLARLAARRVDLFLSDCSRGGDPDAGFAFVRRLRDEGAYDGPVGFLTGRVTPEDERRADEVGSLGVTGELWVLLDWVEEALAVRRRRAGGNGHAE</sequence>
<dbReference type="PANTHER" id="PTHR44591:SF3">
    <property type="entry name" value="RESPONSE REGULATORY DOMAIN-CONTAINING PROTEIN"/>
    <property type="match status" value="1"/>
</dbReference>
<gene>
    <name evidence="5" type="ORF">ACFP3M_12420</name>
</gene>
<protein>
    <submittedName>
        <fullName evidence="5">P-loop NTPase fold protein</fullName>
    </submittedName>
</protein>
<feature type="region of interest" description="Disordered" evidence="3">
    <location>
        <begin position="671"/>
        <end position="691"/>
    </location>
</feature>
<feature type="domain" description="Response regulatory" evidence="4">
    <location>
        <begin position="698"/>
        <end position="818"/>
    </location>
</feature>
<dbReference type="SMART" id="SM00448">
    <property type="entry name" value="REC"/>
    <property type="match status" value="2"/>
</dbReference>
<dbReference type="RefSeq" id="WP_345089827.1">
    <property type="nucleotide sequence ID" value="NZ_BAAAWG010000017.1"/>
</dbReference>
<proteinExistence type="predicted"/>
<dbReference type="SUPFAM" id="SSF52172">
    <property type="entry name" value="CheY-like"/>
    <property type="match status" value="2"/>
</dbReference>
<reference evidence="6" key="1">
    <citation type="journal article" date="2019" name="Int. J. Syst. Evol. Microbiol.">
        <title>The Global Catalogue of Microorganisms (GCM) 10K type strain sequencing project: providing services to taxonomists for standard genome sequencing and annotation.</title>
        <authorList>
            <consortium name="The Broad Institute Genomics Platform"/>
            <consortium name="The Broad Institute Genome Sequencing Center for Infectious Disease"/>
            <person name="Wu L."/>
            <person name="Ma J."/>
        </authorList>
    </citation>
    <scope>NUCLEOTIDE SEQUENCE [LARGE SCALE GENOMIC DNA]</scope>
    <source>
        <strain evidence="6">CGMCC 1.15809</strain>
    </source>
</reference>
<feature type="modified residue" description="4-aspartylphosphate" evidence="2">
    <location>
        <position position="747"/>
    </location>
</feature>
<evidence type="ECO:0000256" key="2">
    <source>
        <dbReference type="PROSITE-ProRule" id="PRU00169"/>
    </source>
</evidence>
<dbReference type="SUPFAM" id="SSF52540">
    <property type="entry name" value="P-loop containing nucleoside triphosphate hydrolases"/>
    <property type="match status" value="1"/>
</dbReference>
<dbReference type="Pfam" id="PF07693">
    <property type="entry name" value="KAP_NTPase"/>
    <property type="match status" value="1"/>
</dbReference>
<dbReference type="Gene3D" id="3.40.50.2300">
    <property type="match status" value="2"/>
</dbReference>
<keyword evidence="1 2" id="KW-0597">Phosphoprotein</keyword>
<name>A0ABW1FJD3_9ACTN</name>
<evidence type="ECO:0000259" key="4">
    <source>
        <dbReference type="PROSITE" id="PS50110"/>
    </source>
</evidence>
<dbReference type="PROSITE" id="PS50110">
    <property type="entry name" value="RESPONSE_REGULATORY"/>
    <property type="match status" value="2"/>
</dbReference>
<feature type="modified residue" description="4-aspartylphosphate" evidence="2">
    <location>
        <position position="603"/>
    </location>
</feature>
<dbReference type="InterPro" id="IPR050595">
    <property type="entry name" value="Bact_response_regulator"/>
</dbReference>
<dbReference type="EMBL" id="JBHSPW010000004">
    <property type="protein sequence ID" value="MFC5893623.1"/>
    <property type="molecule type" value="Genomic_DNA"/>
</dbReference>